<evidence type="ECO:0000256" key="7">
    <source>
        <dbReference type="SAM" id="MobiDB-lite"/>
    </source>
</evidence>
<protein>
    <submittedName>
        <fullName evidence="9">RWP-RK domain</fullName>
    </submittedName>
</protein>
<keyword evidence="3" id="KW-0175">Coiled coil</keyword>
<dbReference type="InterPro" id="IPR044607">
    <property type="entry name" value="RKD-like"/>
</dbReference>
<dbReference type="EMBL" id="JBAMMX010000015">
    <property type="protein sequence ID" value="KAK6926233.1"/>
    <property type="molecule type" value="Genomic_DNA"/>
</dbReference>
<feature type="domain" description="RWP-RK" evidence="8">
    <location>
        <begin position="204"/>
        <end position="285"/>
    </location>
</feature>
<dbReference type="AlphaFoldDB" id="A0AAN8VEP9"/>
<feature type="region of interest" description="Disordered" evidence="7">
    <location>
        <begin position="38"/>
        <end position="63"/>
    </location>
</feature>
<dbReference type="PROSITE" id="PS51519">
    <property type="entry name" value="RWP_RK"/>
    <property type="match status" value="1"/>
</dbReference>
<comment type="caution">
    <text evidence="9">The sequence shown here is derived from an EMBL/GenBank/DDBJ whole genome shotgun (WGS) entry which is preliminary data.</text>
</comment>
<feature type="region of interest" description="Disordered" evidence="7">
    <location>
        <begin position="1"/>
        <end position="20"/>
    </location>
</feature>
<evidence type="ECO:0000256" key="1">
    <source>
        <dbReference type="ARBA" id="ARBA00004049"/>
    </source>
</evidence>
<evidence type="ECO:0000256" key="2">
    <source>
        <dbReference type="ARBA" id="ARBA00023015"/>
    </source>
</evidence>
<gene>
    <name evidence="9" type="ORF">RJ641_007952</name>
</gene>
<evidence type="ECO:0000313" key="9">
    <source>
        <dbReference type="EMBL" id="KAK6926233.1"/>
    </source>
</evidence>
<keyword evidence="4" id="KW-0238">DNA-binding</keyword>
<accession>A0AAN8VEP9</accession>
<proteinExistence type="predicted"/>
<evidence type="ECO:0000256" key="4">
    <source>
        <dbReference type="ARBA" id="ARBA00023125"/>
    </source>
</evidence>
<organism evidence="9 10">
    <name type="scientific">Dillenia turbinata</name>
    <dbReference type="NCBI Taxonomy" id="194707"/>
    <lineage>
        <taxon>Eukaryota</taxon>
        <taxon>Viridiplantae</taxon>
        <taxon>Streptophyta</taxon>
        <taxon>Embryophyta</taxon>
        <taxon>Tracheophyta</taxon>
        <taxon>Spermatophyta</taxon>
        <taxon>Magnoliopsida</taxon>
        <taxon>eudicotyledons</taxon>
        <taxon>Gunneridae</taxon>
        <taxon>Pentapetalae</taxon>
        <taxon>Dilleniales</taxon>
        <taxon>Dilleniaceae</taxon>
        <taxon>Dillenia</taxon>
    </lineage>
</organism>
<keyword evidence="10" id="KW-1185">Reference proteome</keyword>
<dbReference type="Proteomes" id="UP001370490">
    <property type="component" value="Unassembled WGS sequence"/>
</dbReference>
<keyword evidence="2" id="KW-0805">Transcription regulation</keyword>
<dbReference type="InterPro" id="IPR003035">
    <property type="entry name" value="RWP-RK_dom"/>
</dbReference>
<sequence>MALSPNNHNSSSEMGNLQDPSEDPVVWDLLLNPNMENPNQYSLSGQSRNNQADQPNTIRPPLVRSVPSNSFNCFFCHVLRQITHTKEKWVRKLEIHGRLGLFSHAVLETCDITRTDEESLNRNLQAFEFSEPSNEIVKQFLTQYCVQQKQAGFTMLKDPLSTFYDALRVGRTRPNDFAQLPPLGTPLPINPPGTSLVAEDKKPKIPLKEQRRRTKKLQAKDLRRYYSIPLDSAADVLNVCGSVMKKLCQKFNVTRWPHRKIKSFKRKITLLQPLLRGKDPEERKKALLEIQQLQQRITTICSGNGEG</sequence>
<evidence type="ECO:0000256" key="3">
    <source>
        <dbReference type="ARBA" id="ARBA00023054"/>
    </source>
</evidence>
<dbReference type="Pfam" id="PF02042">
    <property type="entry name" value="RWP-RK"/>
    <property type="match status" value="1"/>
</dbReference>
<evidence type="ECO:0000256" key="6">
    <source>
        <dbReference type="ARBA" id="ARBA00023242"/>
    </source>
</evidence>
<name>A0AAN8VEP9_9MAGN</name>
<evidence type="ECO:0000259" key="8">
    <source>
        <dbReference type="PROSITE" id="PS51519"/>
    </source>
</evidence>
<evidence type="ECO:0000256" key="5">
    <source>
        <dbReference type="ARBA" id="ARBA00023163"/>
    </source>
</evidence>
<evidence type="ECO:0000313" key="10">
    <source>
        <dbReference type="Proteomes" id="UP001370490"/>
    </source>
</evidence>
<keyword evidence="6" id="KW-0539">Nucleus</keyword>
<dbReference type="GO" id="GO:0003677">
    <property type="term" value="F:DNA binding"/>
    <property type="evidence" value="ECO:0007669"/>
    <property type="project" value="UniProtKB-KW"/>
</dbReference>
<dbReference type="PANTHER" id="PTHR46373">
    <property type="entry name" value="PROTEIN RKD4"/>
    <property type="match status" value="1"/>
</dbReference>
<keyword evidence="5" id="KW-0804">Transcription</keyword>
<dbReference type="GO" id="GO:0003700">
    <property type="term" value="F:DNA-binding transcription factor activity"/>
    <property type="evidence" value="ECO:0007669"/>
    <property type="project" value="InterPro"/>
</dbReference>
<feature type="compositionally biased region" description="Polar residues" evidence="7">
    <location>
        <begin position="38"/>
        <end position="57"/>
    </location>
</feature>
<reference evidence="9 10" key="1">
    <citation type="submission" date="2023-12" db="EMBL/GenBank/DDBJ databases">
        <title>A high-quality genome assembly for Dillenia turbinata (Dilleniales).</title>
        <authorList>
            <person name="Chanderbali A."/>
        </authorList>
    </citation>
    <scope>NUCLEOTIDE SEQUENCE [LARGE SCALE GENOMIC DNA]</scope>
    <source>
        <strain evidence="9">LSX21</strain>
        <tissue evidence="9">Leaf</tissue>
    </source>
</reference>
<comment type="function">
    <text evidence="1">Putative transcription factor.</text>
</comment>
<dbReference type="PANTHER" id="PTHR46373:SF5">
    <property type="entry name" value="RWP-RK DOMAIN PROTEIN"/>
    <property type="match status" value="1"/>
</dbReference>
<feature type="compositionally biased region" description="Polar residues" evidence="7">
    <location>
        <begin position="1"/>
        <end position="19"/>
    </location>
</feature>